<dbReference type="EMBL" id="JYDL01000060">
    <property type="protein sequence ID" value="KRX19340.1"/>
    <property type="molecule type" value="Genomic_DNA"/>
</dbReference>
<accession>A0A0V0RXZ4</accession>
<evidence type="ECO:0000313" key="5">
    <source>
        <dbReference type="Proteomes" id="UP000054630"/>
    </source>
</evidence>
<feature type="compositionally biased region" description="Low complexity" evidence="3">
    <location>
        <begin position="199"/>
        <end position="209"/>
    </location>
</feature>
<feature type="region of interest" description="Disordered" evidence="3">
    <location>
        <begin position="533"/>
        <end position="553"/>
    </location>
</feature>
<feature type="region of interest" description="Disordered" evidence="3">
    <location>
        <begin position="196"/>
        <end position="219"/>
    </location>
</feature>
<dbReference type="InterPro" id="IPR018163">
    <property type="entry name" value="Thr/Ala-tRNA-synth_IIc_edit"/>
</dbReference>
<evidence type="ECO:0000256" key="1">
    <source>
        <dbReference type="ARBA" id="ARBA00022917"/>
    </source>
</evidence>
<reference evidence="4 5" key="1">
    <citation type="submission" date="2015-01" db="EMBL/GenBank/DDBJ databases">
        <title>Evolution of Trichinella species and genotypes.</title>
        <authorList>
            <person name="Korhonen P.K."/>
            <person name="Edoardo P."/>
            <person name="Giuseppe L.R."/>
            <person name="Gasser R.B."/>
        </authorList>
    </citation>
    <scope>NUCLEOTIDE SEQUENCE [LARGE SCALE GENOMIC DNA]</scope>
    <source>
        <strain evidence="4">ISS37</strain>
    </source>
</reference>
<dbReference type="Gene3D" id="3.30.980.10">
    <property type="entry name" value="Threonyl-trna Synthetase, Chain A, domain 2"/>
    <property type="match status" value="1"/>
</dbReference>
<keyword evidence="4" id="KW-0689">Ribosomal protein</keyword>
<feature type="compositionally biased region" description="Polar residues" evidence="3">
    <location>
        <begin position="210"/>
        <end position="219"/>
    </location>
</feature>
<keyword evidence="5" id="KW-1185">Reference proteome</keyword>
<dbReference type="GO" id="GO:0000166">
    <property type="term" value="F:nucleotide binding"/>
    <property type="evidence" value="ECO:0007669"/>
    <property type="project" value="InterPro"/>
</dbReference>
<name>A0A0V0RXZ4_9BILA</name>
<dbReference type="GO" id="GO:0004829">
    <property type="term" value="F:threonine-tRNA ligase activity"/>
    <property type="evidence" value="ECO:0007669"/>
    <property type="project" value="TreeGrafter"/>
</dbReference>
<gene>
    <name evidence="4" type="primary">mRpL39</name>
    <name evidence="4" type="ORF">T07_13436</name>
</gene>
<dbReference type="OrthoDB" id="5870821at2759"/>
<feature type="compositionally biased region" description="Low complexity" evidence="3">
    <location>
        <begin position="1102"/>
        <end position="1115"/>
    </location>
</feature>
<feature type="region of interest" description="Disordered" evidence="3">
    <location>
        <begin position="244"/>
        <end position="268"/>
    </location>
</feature>
<dbReference type="Gene3D" id="3.10.20.30">
    <property type="match status" value="1"/>
</dbReference>
<dbReference type="PANTHER" id="PTHR11451:SF44">
    <property type="entry name" value="THREONINE--TRNA LIGASE, CHLOROPLASTIC_MITOCHONDRIAL 2"/>
    <property type="match status" value="1"/>
</dbReference>
<evidence type="ECO:0000256" key="2">
    <source>
        <dbReference type="SAM" id="Coils"/>
    </source>
</evidence>
<dbReference type="GO" id="GO:0006435">
    <property type="term" value="P:threonyl-tRNA aminoacylation"/>
    <property type="evidence" value="ECO:0007669"/>
    <property type="project" value="TreeGrafter"/>
</dbReference>
<feature type="non-terminal residue" evidence="4">
    <location>
        <position position="1"/>
    </location>
</feature>
<dbReference type="PANTHER" id="PTHR11451">
    <property type="entry name" value="THREONINE-TRNA LIGASE"/>
    <property type="match status" value="1"/>
</dbReference>
<feature type="region of interest" description="Disordered" evidence="3">
    <location>
        <begin position="1086"/>
        <end position="1126"/>
    </location>
</feature>
<feature type="coiled-coil region" evidence="2">
    <location>
        <begin position="865"/>
        <end position="892"/>
    </location>
</feature>
<proteinExistence type="predicted"/>
<dbReference type="STRING" id="6336.A0A0V0RXZ4"/>
<evidence type="ECO:0000256" key="3">
    <source>
        <dbReference type="SAM" id="MobiDB-lite"/>
    </source>
</evidence>
<dbReference type="CDD" id="cd01667">
    <property type="entry name" value="TGS_ThrRS"/>
    <property type="match status" value="1"/>
</dbReference>
<feature type="region of interest" description="Disordered" evidence="3">
    <location>
        <begin position="347"/>
        <end position="382"/>
    </location>
</feature>
<dbReference type="GO" id="GO:0005840">
    <property type="term" value="C:ribosome"/>
    <property type="evidence" value="ECO:0007669"/>
    <property type="project" value="UniProtKB-KW"/>
</dbReference>
<organism evidence="4 5">
    <name type="scientific">Trichinella nelsoni</name>
    <dbReference type="NCBI Taxonomy" id="6336"/>
    <lineage>
        <taxon>Eukaryota</taxon>
        <taxon>Metazoa</taxon>
        <taxon>Ecdysozoa</taxon>
        <taxon>Nematoda</taxon>
        <taxon>Enoplea</taxon>
        <taxon>Dorylaimia</taxon>
        <taxon>Trichinellida</taxon>
        <taxon>Trichinellidae</taxon>
        <taxon>Trichinella</taxon>
    </lineage>
</organism>
<feature type="coiled-coil region" evidence="2">
    <location>
        <begin position="655"/>
        <end position="696"/>
    </location>
</feature>
<protein>
    <submittedName>
        <fullName evidence="4">39S ribosomal protein L39, mitochondrial</fullName>
    </submittedName>
</protein>
<comment type="caution">
    <text evidence="4">The sequence shown here is derived from an EMBL/GenBank/DDBJ whole genome shotgun (WGS) entry which is preliminary data.</text>
</comment>
<feature type="non-terminal residue" evidence="4">
    <location>
        <position position="1709"/>
    </location>
</feature>
<dbReference type="InterPro" id="IPR012675">
    <property type="entry name" value="Beta-grasp_dom_sf"/>
</dbReference>
<keyword evidence="1" id="KW-0648">Protein biosynthesis</keyword>
<feature type="compositionally biased region" description="Basic and acidic residues" evidence="3">
    <location>
        <begin position="1088"/>
        <end position="1101"/>
    </location>
</feature>
<dbReference type="SUPFAM" id="SSF55186">
    <property type="entry name" value="ThrRS/AlaRS common domain"/>
    <property type="match status" value="1"/>
</dbReference>
<feature type="region of interest" description="Disordered" evidence="3">
    <location>
        <begin position="974"/>
        <end position="1005"/>
    </location>
</feature>
<dbReference type="Proteomes" id="UP000054630">
    <property type="component" value="Unassembled WGS sequence"/>
</dbReference>
<evidence type="ECO:0000313" key="4">
    <source>
        <dbReference type="EMBL" id="KRX19340.1"/>
    </source>
</evidence>
<dbReference type="GO" id="GO:0005739">
    <property type="term" value="C:mitochondrion"/>
    <property type="evidence" value="ECO:0007669"/>
    <property type="project" value="TreeGrafter"/>
</dbReference>
<keyword evidence="4" id="KW-0687">Ribonucleoprotein</keyword>
<feature type="compositionally biased region" description="Low complexity" evidence="3">
    <location>
        <begin position="535"/>
        <end position="553"/>
    </location>
</feature>
<keyword evidence="2" id="KW-0175">Coiled coil</keyword>
<sequence length="1709" mass="193284">LLGSGGGHRWCFGKVKSADHRLKSRPKAIEEYVKEESEILEQIEKILRLSRKKTSLATSFNGAACWRRRAEWSCFNQSTSERGSSLLSTSATMMQPMPGDLLTSMCHLMNFVVHLRRENRHLRRQIVCLDEMRKVERLQCEILQSACACIAVNRRQSNNASSLDAESGYEASNCSQLATEGPTAGSQLIFNSLNHQRTDSNNTTTDTSSVQSPTSTSHLNRAPLFLSKTDDHFLDCNQLVKNDHPIQPSLSTTKQHNLLKPMDPSRRDSDDQVIFSEVLLPNYNSSSNSGAKKLPLQNRQSLPINHCSSTSSTACYAPLSFPETNTGRVSRLLERFGIKRHSWKKSIRSSASVEEERRRQSERGATSEPHLHHGSSSSPTFSQLRPRTEFIFHNSSNKQRLLTGRKAFLKKRKRKISESDSWASSEASKVYSVIEIPEKLDLKFRGLVTRPFSLVKKKDGFDEASFSADVPRKEAMDSVMVENQFYLDDSVEPAKESTIVPLRTTRQAMRITSPEKALLHHASVDKQRISEKCQSNDNNNNNNNNNNNSNSNNRCKALIADMVSSFTHSVSETNINHLDQLDKTVQNNPPSQLSLQPDSANYFRTDPGLSNLLQTAGVNLSLTPSQMTVSNDSVFTSHETDLNRYVSGMNVLKQLLALQEKNSILIRQLREKTSEYESIVERVANLEGSMKTLRNRLKFNNLLESLFERNIEKHCVPLSVVKDLENHIRTLEQNIQEMKAETYHDQAIYYLLYYCSYIYIYVFLFQQLTMEANAKQQIINQQYWEKLESLLISKEFFENDNKKSNKEESSSSLVKDYQIERDYQSLFIFTVKLLRKLHTVRNSLLEKLNAYSNVNVELMQTQSSLLLAHAQIERQRLEIQQLSNRNARIRRADSYHGQDLVEKLVNSKFSFYLPFKLYGSRMTTVGGEKKKKDPRSCLPDEMLEAEFASFIQSMKNYLPKDSSSDAVAMQAFSQTKQLNSNNNSTPPIGRGISKSEKEPRNSGIDIRQKTTMSGGFEGSTSRLPAPLLVKKQSPSLQRLSKMGHVRALAATFDSPNGLKVDEKYPPGTSMNPFEYSLHYGQQNFHCHHQQDAKRSQHHDSETSTSAPEAAAAAEKPPAPATTISQTSKIPAFGNFATVTRLRKATDAVSDVKNANCRETFSTTTTTTTTRFCNKTTTSPKVPVTGASNQDRKINFTGNKANTFAGRITSESEEISRKKNNNAALLASTMSTTSSVSCLKSNIPTNVVNIREVSNRTATPKSISRSVTNQFLPIKSANICYDKELRKSNKSDTTNVDEVPSKTTTGWLQRFRKKIDTLLVVMVLLHTRLLSSLLLTQRAATNCIILQSTLRRQLSLQDARIQRSLVFEEEKVRQENLLGKVEKIVVKMQLPNSYLPKNGNSVELVMNANMSTPHHCAMHVSRMLADRSPLALVNNKPWDMHRPLPSTDCNLQFLFFTDLNPHLVNKAFWRTCSFVLGYIFETSLKKSIGVTLHSWPFVNVSSGSFIYDIALQMNNNLTIKKADLDVLGRVVVDDLRKKNFPFERLEVGVDVLEEMFKNNNFKLEQIKNMANKGDECGTFSVYRMGDHVDISKGPMISSTAQLGLYSVTAMHPIQTKDNLSLYRVQGCALPFNQRVNSWTWETVCRTSANLNLIPEEKKYATRSFNLTIQLLLFGLNVKEVDQSGTHPFCMFRSETERYGRMSREPITLPV</sequence>
<feature type="compositionally biased region" description="Polar residues" evidence="3">
    <location>
        <begin position="974"/>
        <end position="986"/>
    </location>
</feature>